<gene>
    <name evidence="1" type="ORF">RHMOL_Rhmol10G0221500</name>
</gene>
<protein>
    <submittedName>
        <fullName evidence="1">Uncharacterized protein</fullName>
    </submittedName>
</protein>
<comment type="caution">
    <text evidence="1">The sequence shown here is derived from an EMBL/GenBank/DDBJ whole genome shotgun (WGS) entry which is preliminary data.</text>
</comment>
<evidence type="ECO:0000313" key="2">
    <source>
        <dbReference type="Proteomes" id="UP001062846"/>
    </source>
</evidence>
<proteinExistence type="predicted"/>
<dbReference type="Proteomes" id="UP001062846">
    <property type="component" value="Chromosome 10"/>
</dbReference>
<organism evidence="1 2">
    <name type="scientific">Rhododendron molle</name>
    <name type="common">Chinese azalea</name>
    <name type="synonym">Azalea mollis</name>
    <dbReference type="NCBI Taxonomy" id="49168"/>
    <lineage>
        <taxon>Eukaryota</taxon>
        <taxon>Viridiplantae</taxon>
        <taxon>Streptophyta</taxon>
        <taxon>Embryophyta</taxon>
        <taxon>Tracheophyta</taxon>
        <taxon>Spermatophyta</taxon>
        <taxon>Magnoliopsida</taxon>
        <taxon>eudicotyledons</taxon>
        <taxon>Gunneridae</taxon>
        <taxon>Pentapetalae</taxon>
        <taxon>asterids</taxon>
        <taxon>Ericales</taxon>
        <taxon>Ericaceae</taxon>
        <taxon>Ericoideae</taxon>
        <taxon>Rhodoreae</taxon>
        <taxon>Rhododendron</taxon>
    </lineage>
</organism>
<reference evidence="1" key="1">
    <citation type="submission" date="2022-02" db="EMBL/GenBank/DDBJ databases">
        <title>Plant Genome Project.</title>
        <authorList>
            <person name="Zhang R.-G."/>
        </authorList>
    </citation>
    <scope>NUCLEOTIDE SEQUENCE</scope>
    <source>
        <strain evidence="1">AT1</strain>
    </source>
</reference>
<sequence>MAARDGLLFARELGLESIIVEGDSQRLVQWVQRRKKDDQGVGVIVVDILHLLDGFSGAEFYFVRRSGNGVVHSIAQKAVRACGNGREGRAWWFKILVVLGEFRLCSALDGLV</sequence>
<name>A0ACC0M532_RHOML</name>
<dbReference type="EMBL" id="CM046397">
    <property type="protein sequence ID" value="KAI8536009.1"/>
    <property type="molecule type" value="Genomic_DNA"/>
</dbReference>
<evidence type="ECO:0000313" key="1">
    <source>
        <dbReference type="EMBL" id="KAI8536009.1"/>
    </source>
</evidence>
<accession>A0ACC0M532</accession>
<keyword evidence="2" id="KW-1185">Reference proteome</keyword>